<organism evidence="2 3">
    <name type="scientific">Lyngbya confervoides BDU141951</name>
    <dbReference type="NCBI Taxonomy" id="1574623"/>
    <lineage>
        <taxon>Bacteria</taxon>
        <taxon>Bacillati</taxon>
        <taxon>Cyanobacteriota</taxon>
        <taxon>Cyanophyceae</taxon>
        <taxon>Oscillatoriophycideae</taxon>
        <taxon>Oscillatoriales</taxon>
        <taxon>Microcoleaceae</taxon>
        <taxon>Lyngbya</taxon>
    </lineage>
</organism>
<dbReference type="SUPFAM" id="SSF51161">
    <property type="entry name" value="Trimeric LpxA-like enzymes"/>
    <property type="match status" value="1"/>
</dbReference>
<dbReference type="PANTHER" id="PTHR22572">
    <property type="entry name" value="SUGAR-1-PHOSPHATE GUANYL TRANSFERASE"/>
    <property type="match status" value="1"/>
</dbReference>
<dbReference type="AlphaFoldDB" id="A0ABD4T8E6"/>
<dbReference type="Pfam" id="PF00483">
    <property type="entry name" value="NTP_transferase"/>
    <property type="match status" value="1"/>
</dbReference>
<dbReference type="InterPro" id="IPR050486">
    <property type="entry name" value="Mannose-1P_guanyltransferase"/>
</dbReference>
<dbReference type="Proteomes" id="UP000031561">
    <property type="component" value="Unassembled WGS sequence"/>
</dbReference>
<reference evidence="2 3" key="1">
    <citation type="journal article" date="2015" name="Genome Announc.">
        <title>Draft Genome Sequence of Filamentous Marine Cyanobacterium Lyngbya confervoides Strain BDU141951.</title>
        <authorList>
            <person name="Chandrababunaidu M.M."/>
            <person name="Sen D."/>
            <person name="Tripathy S."/>
        </authorList>
    </citation>
    <scope>NUCLEOTIDE SEQUENCE [LARGE SCALE GENOMIC DNA]</scope>
    <source>
        <strain evidence="2 3">BDU141951</strain>
    </source>
</reference>
<proteinExistence type="predicted"/>
<feature type="domain" description="Nucleotidyl transferase" evidence="1">
    <location>
        <begin position="3"/>
        <end position="240"/>
    </location>
</feature>
<dbReference type="GO" id="GO:0031470">
    <property type="term" value="C:carboxysome"/>
    <property type="evidence" value="ECO:0007669"/>
    <property type="project" value="UniProtKB-ARBA"/>
</dbReference>
<dbReference type="RefSeq" id="WP_166277623.1">
    <property type="nucleotide sequence ID" value="NZ_JTHE03000109.1"/>
</dbReference>
<evidence type="ECO:0000313" key="2">
    <source>
        <dbReference type="EMBL" id="MCM1985008.1"/>
    </source>
</evidence>
<dbReference type="SUPFAM" id="SSF53448">
    <property type="entry name" value="Nucleotide-diphospho-sugar transferases"/>
    <property type="match status" value="1"/>
</dbReference>
<keyword evidence="3" id="KW-1185">Reference proteome</keyword>
<name>A0ABD4T8E6_9CYAN</name>
<dbReference type="Gene3D" id="3.90.550.10">
    <property type="entry name" value="Spore Coat Polysaccharide Biosynthesis Protein SpsA, Chain A"/>
    <property type="match status" value="1"/>
</dbReference>
<dbReference type="InterPro" id="IPR029044">
    <property type="entry name" value="Nucleotide-diphossugar_trans"/>
</dbReference>
<comment type="caution">
    <text evidence="2">The sequence shown here is derived from an EMBL/GenBank/DDBJ whole genome shotgun (WGS) entry which is preliminary data.</text>
</comment>
<gene>
    <name evidence="2" type="ORF">QQ91_0019490</name>
</gene>
<dbReference type="CDD" id="cd04181">
    <property type="entry name" value="NTP_transferase"/>
    <property type="match status" value="1"/>
</dbReference>
<dbReference type="GO" id="GO:0043886">
    <property type="term" value="F:structural constituent of carboxysome shell"/>
    <property type="evidence" value="ECO:0007669"/>
    <property type="project" value="UniProtKB-ARBA"/>
</dbReference>
<dbReference type="Gene3D" id="2.160.10.10">
    <property type="entry name" value="Hexapeptide repeat proteins"/>
    <property type="match status" value="1"/>
</dbReference>
<protein>
    <submittedName>
        <fullName evidence="2">NDP-sugar synthase</fullName>
    </submittedName>
</protein>
<dbReference type="InterPro" id="IPR005835">
    <property type="entry name" value="NTP_transferase_dom"/>
</dbReference>
<dbReference type="InterPro" id="IPR011004">
    <property type="entry name" value="Trimer_LpxA-like_sf"/>
</dbReference>
<accession>A0ABD4T8E6</accession>
<dbReference type="EMBL" id="JTHE03000109">
    <property type="protein sequence ID" value="MCM1985008.1"/>
    <property type="molecule type" value="Genomic_DNA"/>
</dbReference>
<sequence length="320" mass="34965">MQAVIIAGGKGTRLRPLTYRRPKPMLPLLERPFLDWMVERCRNVGITDILINIHYQADQIRDYFGDGHQFGVNIRYVVETDPLDTAGSMKLAEPYFTGDPLLVFNADILTDLDLAALIKAHQDSQADATLTLARVEDPTAFGLVELQALGAAHIGPVLAFREKPTAQEAAQLAIDTVNAGTYVLNPQIFAQYEMNQPLSFERQVFPDILNQGKKMMGFIWEGYWLDLGTPAKYLQGQLDMLTGAMPYQMPASMGEKSPGIWLADSTVIDAGASVSSPCYLGHRVTLGPNAILPAGTIVHADSYIDAPVQPGIYSTGTLVA</sequence>
<evidence type="ECO:0000259" key="1">
    <source>
        <dbReference type="Pfam" id="PF00483"/>
    </source>
</evidence>
<evidence type="ECO:0000313" key="3">
    <source>
        <dbReference type="Proteomes" id="UP000031561"/>
    </source>
</evidence>